<dbReference type="EMBL" id="BMAV01017895">
    <property type="protein sequence ID" value="GFY69927.1"/>
    <property type="molecule type" value="Genomic_DNA"/>
</dbReference>
<evidence type="ECO:0000256" key="1">
    <source>
        <dbReference type="SAM" id="MobiDB-lite"/>
    </source>
</evidence>
<dbReference type="Proteomes" id="UP000886998">
    <property type="component" value="Unassembled WGS sequence"/>
</dbReference>
<comment type="caution">
    <text evidence="2">The sequence shown here is derived from an EMBL/GenBank/DDBJ whole genome shotgun (WGS) entry which is preliminary data.</text>
</comment>
<reference evidence="2" key="1">
    <citation type="submission" date="2020-08" db="EMBL/GenBank/DDBJ databases">
        <title>Multicomponent nature underlies the extraordinary mechanical properties of spider dragline silk.</title>
        <authorList>
            <person name="Kono N."/>
            <person name="Nakamura H."/>
            <person name="Mori M."/>
            <person name="Yoshida Y."/>
            <person name="Ohtoshi R."/>
            <person name="Malay A.D."/>
            <person name="Moran D.A.P."/>
            <person name="Tomita M."/>
            <person name="Numata K."/>
            <person name="Arakawa K."/>
        </authorList>
    </citation>
    <scope>NUCLEOTIDE SEQUENCE</scope>
</reference>
<keyword evidence="3" id="KW-1185">Reference proteome</keyword>
<feature type="region of interest" description="Disordered" evidence="1">
    <location>
        <begin position="1"/>
        <end position="29"/>
    </location>
</feature>
<proteinExistence type="predicted"/>
<gene>
    <name evidence="2" type="primary">AVEN_143061_1</name>
    <name evidence="2" type="ORF">TNIN_57511</name>
</gene>
<dbReference type="AlphaFoldDB" id="A0A8X6YD94"/>
<organism evidence="2 3">
    <name type="scientific">Trichonephila inaurata madagascariensis</name>
    <dbReference type="NCBI Taxonomy" id="2747483"/>
    <lineage>
        <taxon>Eukaryota</taxon>
        <taxon>Metazoa</taxon>
        <taxon>Ecdysozoa</taxon>
        <taxon>Arthropoda</taxon>
        <taxon>Chelicerata</taxon>
        <taxon>Arachnida</taxon>
        <taxon>Araneae</taxon>
        <taxon>Araneomorphae</taxon>
        <taxon>Entelegynae</taxon>
        <taxon>Araneoidea</taxon>
        <taxon>Nephilidae</taxon>
        <taxon>Trichonephila</taxon>
        <taxon>Trichonephila inaurata</taxon>
    </lineage>
</organism>
<evidence type="ECO:0000313" key="3">
    <source>
        <dbReference type="Proteomes" id="UP000886998"/>
    </source>
</evidence>
<evidence type="ECO:0000313" key="2">
    <source>
        <dbReference type="EMBL" id="GFY69927.1"/>
    </source>
</evidence>
<protein>
    <submittedName>
        <fullName evidence="2">Uncharacterized protein</fullName>
    </submittedName>
</protein>
<accession>A0A8X6YD94</accession>
<sequence length="95" mass="10968">MNFEPFYANKVGDSEESIDAEKEELPTRQRPINLANNTEMVIRNVPAVVGVTKIERNEYLETHRARDIQIEIAFNQAHAFNLENPEEIIEAELEN</sequence>
<name>A0A8X6YD94_9ARAC</name>